<dbReference type="EMBL" id="AEWJ01000004">
    <property type="protein sequence ID" value="EGD60869.1"/>
    <property type="molecule type" value="Genomic_DNA"/>
</dbReference>
<feature type="domain" description="ParB-like N-terminal" evidence="3">
    <location>
        <begin position="82"/>
        <end position="183"/>
    </location>
</feature>
<proteinExistence type="inferred from homology"/>
<dbReference type="InterPro" id="IPR004437">
    <property type="entry name" value="ParB/RepB/Spo0J"/>
</dbReference>
<dbReference type="InterPro" id="IPR050336">
    <property type="entry name" value="Chromosome_partition/occlusion"/>
</dbReference>
<evidence type="ECO:0000313" key="5">
    <source>
        <dbReference type="Proteomes" id="UP000004728"/>
    </source>
</evidence>
<dbReference type="eggNOG" id="COG1475">
    <property type="taxonomic scope" value="Bacteria"/>
</dbReference>
<keyword evidence="5" id="KW-1185">Reference proteome</keyword>
<dbReference type="STRING" id="983920.Y88_3372"/>
<evidence type="ECO:0000256" key="1">
    <source>
        <dbReference type="ARBA" id="ARBA00006295"/>
    </source>
</evidence>
<dbReference type="SMART" id="SM00470">
    <property type="entry name" value="ParB"/>
    <property type="match status" value="1"/>
</dbReference>
<dbReference type="GO" id="GO:0005694">
    <property type="term" value="C:chromosome"/>
    <property type="evidence" value="ECO:0007669"/>
    <property type="project" value="TreeGrafter"/>
</dbReference>
<dbReference type="NCBIfam" id="TIGR00180">
    <property type="entry name" value="parB_part"/>
    <property type="match status" value="1"/>
</dbReference>
<name>F1Z3E4_9SPHN</name>
<dbReference type="SUPFAM" id="SSF109709">
    <property type="entry name" value="KorB DNA-binding domain-like"/>
    <property type="match status" value="1"/>
</dbReference>
<sequence>MARKQSDYLASLLSDDEPDAVASPSPDAPEAQEPAAPPPPRRLIPPLGEVPPAERVRPTTLLARESALARVASGQVRQVTQLLLDPDRVRVWQGNARSYAHLTEANCRELIDAILAEGGQKVPAVVRRVEGDPDHDYEVIAGTRRHWSIRWLRANSYPDMMFVAQVAQLDDEAAFRLADIENRARKDVSDLERARNYAAALKDHYGNHMTRMAERLKLSKGWLSKMLRVAALPEAVIAAFAGPGDIQLKPGYALAQALDDKAASPAILKEARVLAREQEAARARGTSPVAASDVLRRLLAAPHAGVEREGPLFVWDNARTGRRAVSVLSSGRQGLTLRLHSGTGSTTEDLLEGVRAALEDLAAQGKGVQV</sequence>
<dbReference type="HOGENOM" id="CLU_065154_0_0_5"/>
<dbReference type="AlphaFoldDB" id="F1Z3E4"/>
<dbReference type="Proteomes" id="UP000004728">
    <property type="component" value="Unassembled WGS sequence"/>
</dbReference>
<evidence type="ECO:0000256" key="2">
    <source>
        <dbReference type="SAM" id="MobiDB-lite"/>
    </source>
</evidence>
<comment type="similarity">
    <text evidence="1">Belongs to the ParB family.</text>
</comment>
<evidence type="ECO:0000313" key="4">
    <source>
        <dbReference type="EMBL" id="EGD60869.1"/>
    </source>
</evidence>
<dbReference type="InterPro" id="IPR036086">
    <property type="entry name" value="ParB/Sulfiredoxin_sf"/>
</dbReference>
<evidence type="ECO:0000259" key="3">
    <source>
        <dbReference type="SMART" id="SM00470"/>
    </source>
</evidence>
<feature type="compositionally biased region" description="Low complexity" evidence="2">
    <location>
        <begin position="20"/>
        <end position="34"/>
    </location>
</feature>
<dbReference type="InterPro" id="IPR037972">
    <property type="entry name" value="RepB_N"/>
</dbReference>
<dbReference type="PANTHER" id="PTHR33375:SF1">
    <property type="entry name" value="CHROMOSOME-PARTITIONING PROTEIN PARB-RELATED"/>
    <property type="match status" value="1"/>
</dbReference>
<reference evidence="4 5" key="1">
    <citation type="journal article" date="2012" name="J. Bacteriol.">
        <title>Draft Genome Sequence of Novosphingobium nitrogenifigens Y88T.</title>
        <authorList>
            <person name="Strabala T.J."/>
            <person name="Macdonald L."/>
            <person name="Liu V."/>
            <person name="Smit A.M."/>
        </authorList>
    </citation>
    <scope>NUCLEOTIDE SEQUENCE [LARGE SCALE GENOMIC DNA]</scope>
    <source>
        <strain evidence="4 5">DSM 19370</strain>
    </source>
</reference>
<dbReference type="RefSeq" id="WP_008072073.1">
    <property type="nucleotide sequence ID" value="NZ_AQWK01000027.1"/>
</dbReference>
<dbReference type="OrthoDB" id="7190674at2"/>
<dbReference type="Pfam" id="PF18090">
    <property type="entry name" value="SoPB_HTH"/>
    <property type="match status" value="1"/>
</dbReference>
<dbReference type="PANTHER" id="PTHR33375">
    <property type="entry name" value="CHROMOSOME-PARTITIONING PROTEIN PARB-RELATED"/>
    <property type="match status" value="1"/>
</dbReference>
<dbReference type="GO" id="GO:0003677">
    <property type="term" value="F:DNA binding"/>
    <property type="evidence" value="ECO:0007669"/>
    <property type="project" value="InterPro"/>
</dbReference>
<protein>
    <submittedName>
        <fullName evidence="4">ParB-like partition protein</fullName>
    </submittedName>
</protein>
<organism evidence="4 5">
    <name type="scientific">Novosphingobium nitrogenifigens DSM 19370</name>
    <dbReference type="NCBI Taxonomy" id="983920"/>
    <lineage>
        <taxon>Bacteria</taxon>
        <taxon>Pseudomonadati</taxon>
        <taxon>Pseudomonadota</taxon>
        <taxon>Alphaproteobacteria</taxon>
        <taxon>Sphingomonadales</taxon>
        <taxon>Sphingomonadaceae</taxon>
        <taxon>Novosphingobium</taxon>
    </lineage>
</organism>
<dbReference type="SUPFAM" id="SSF110849">
    <property type="entry name" value="ParB/Sulfiredoxin"/>
    <property type="match status" value="1"/>
</dbReference>
<dbReference type="InterPro" id="IPR040873">
    <property type="entry name" value="SoPB_HTH"/>
</dbReference>
<comment type="caution">
    <text evidence="4">The sequence shown here is derived from an EMBL/GenBank/DDBJ whole genome shotgun (WGS) entry which is preliminary data.</text>
</comment>
<dbReference type="InParanoid" id="F1Z3E4"/>
<dbReference type="Gene3D" id="1.10.10.2830">
    <property type="match status" value="1"/>
</dbReference>
<dbReference type="InterPro" id="IPR003115">
    <property type="entry name" value="ParB_N"/>
</dbReference>
<feature type="region of interest" description="Disordered" evidence="2">
    <location>
        <begin position="1"/>
        <end position="53"/>
    </location>
</feature>
<dbReference type="GO" id="GO:0007059">
    <property type="term" value="P:chromosome segregation"/>
    <property type="evidence" value="ECO:0007669"/>
    <property type="project" value="TreeGrafter"/>
</dbReference>
<gene>
    <name evidence="4" type="ORF">Y88_3372</name>
</gene>
<accession>F1Z3E4</accession>
<dbReference type="CDD" id="cd16405">
    <property type="entry name" value="RepB_like_N"/>
    <property type="match status" value="1"/>
</dbReference>